<organism evidence="2 3">
    <name type="scientific">Rhamnella rubrinervis</name>
    <dbReference type="NCBI Taxonomy" id="2594499"/>
    <lineage>
        <taxon>Eukaryota</taxon>
        <taxon>Viridiplantae</taxon>
        <taxon>Streptophyta</taxon>
        <taxon>Embryophyta</taxon>
        <taxon>Tracheophyta</taxon>
        <taxon>Spermatophyta</taxon>
        <taxon>Magnoliopsida</taxon>
        <taxon>eudicotyledons</taxon>
        <taxon>Gunneridae</taxon>
        <taxon>Pentapetalae</taxon>
        <taxon>rosids</taxon>
        <taxon>fabids</taxon>
        <taxon>Rosales</taxon>
        <taxon>Rhamnaceae</taxon>
        <taxon>rhamnoid group</taxon>
        <taxon>Rhamneae</taxon>
        <taxon>Rhamnella</taxon>
    </lineage>
</organism>
<dbReference type="EMBL" id="VOIH02000012">
    <property type="protein sequence ID" value="KAF3431189.1"/>
    <property type="molecule type" value="Genomic_DNA"/>
</dbReference>
<proteinExistence type="predicted"/>
<protein>
    <submittedName>
        <fullName evidence="2">Uncharacterized protein</fullName>
    </submittedName>
</protein>
<dbReference type="OrthoDB" id="1189399at2759"/>
<accession>A0A8K0DN26</accession>
<gene>
    <name evidence="2" type="ORF">FNV43_RR25919</name>
</gene>
<reference evidence="2" key="1">
    <citation type="submission" date="2020-03" db="EMBL/GenBank/DDBJ databases">
        <title>A high-quality chromosome-level genome assembly of a woody plant with both climbing and erect habits, Rhamnella rubrinervis.</title>
        <authorList>
            <person name="Lu Z."/>
            <person name="Yang Y."/>
            <person name="Zhu X."/>
            <person name="Sun Y."/>
        </authorList>
    </citation>
    <scope>NUCLEOTIDE SEQUENCE</scope>
    <source>
        <strain evidence="2">BYM</strain>
        <tissue evidence="2">Leaf</tissue>
    </source>
</reference>
<comment type="caution">
    <text evidence="2">The sequence shown here is derived from an EMBL/GenBank/DDBJ whole genome shotgun (WGS) entry which is preliminary data.</text>
</comment>
<sequence length="115" mass="13116">MYRGTSSPCQPRGFDSSDSFNDQQQTVTVSELFAGAVHPKPHRHRHNHVSFISTDSSIEERHDQAPIRAFEQHEPHFRGIKFRVHGENVDAEADEFIKLEHQKFLASKTLSSFSG</sequence>
<dbReference type="Proteomes" id="UP000796880">
    <property type="component" value="Unassembled WGS sequence"/>
</dbReference>
<evidence type="ECO:0000313" key="3">
    <source>
        <dbReference type="Proteomes" id="UP000796880"/>
    </source>
</evidence>
<feature type="region of interest" description="Disordered" evidence="1">
    <location>
        <begin position="1"/>
        <end position="21"/>
    </location>
</feature>
<evidence type="ECO:0000256" key="1">
    <source>
        <dbReference type="SAM" id="MobiDB-lite"/>
    </source>
</evidence>
<keyword evidence="3" id="KW-1185">Reference proteome</keyword>
<dbReference type="AlphaFoldDB" id="A0A8K0DN26"/>
<evidence type="ECO:0000313" key="2">
    <source>
        <dbReference type="EMBL" id="KAF3431189.1"/>
    </source>
</evidence>
<name>A0A8K0DN26_9ROSA</name>